<name>A0A1X7RK43_ZYMT9</name>
<dbReference type="Proteomes" id="UP000215127">
    <property type="component" value="Chromosome 2"/>
</dbReference>
<proteinExistence type="predicted"/>
<keyword evidence="1" id="KW-0472">Membrane</keyword>
<feature type="transmembrane region" description="Helical" evidence="1">
    <location>
        <begin position="55"/>
        <end position="73"/>
    </location>
</feature>
<accession>A0A1X7RK43</accession>
<sequence>MLSTRATMARTAFSSTRLARTHTSPRFSLSTGKALFSTSTAKTLNQARFERYKEYALNVGIAAGLVGALYIGFIEDCPCPKEEYPIIWPLR</sequence>
<evidence type="ECO:0000256" key="1">
    <source>
        <dbReference type="SAM" id="Phobius"/>
    </source>
</evidence>
<keyword evidence="3" id="KW-1185">Reference proteome</keyword>
<reference evidence="2 3" key="1">
    <citation type="submission" date="2016-06" db="EMBL/GenBank/DDBJ databases">
        <authorList>
            <person name="Kjaerup R.B."/>
            <person name="Dalgaard T.S."/>
            <person name="Juul-Madsen H.R."/>
        </authorList>
    </citation>
    <scope>NUCLEOTIDE SEQUENCE [LARGE SCALE GENOMIC DNA]</scope>
</reference>
<keyword evidence="1" id="KW-1133">Transmembrane helix</keyword>
<protein>
    <submittedName>
        <fullName evidence="2">Uncharacterized protein</fullName>
    </submittedName>
</protein>
<evidence type="ECO:0000313" key="2">
    <source>
        <dbReference type="EMBL" id="SMQ47775.1"/>
    </source>
</evidence>
<evidence type="ECO:0000313" key="3">
    <source>
        <dbReference type="Proteomes" id="UP000215127"/>
    </source>
</evidence>
<gene>
    <name evidence="2" type="ORF">ZT3D7_G2923</name>
</gene>
<organism evidence="2 3">
    <name type="scientific">Zymoseptoria tritici (strain ST99CH_3D7)</name>
    <dbReference type="NCBI Taxonomy" id="1276538"/>
    <lineage>
        <taxon>Eukaryota</taxon>
        <taxon>Fungi</taxon>
        <taxon>Dikarya</taxon>
        <taxon>Ascomycota</taxon>
        <taxon>Pezizomycotina</taxon>
        <taxon>Dothideomycetes</taxon>
        <taxon>Dothideomycetidae</taxon>
        <taxon>Mycosphaerellales</taxon>
        <taxon>Mycosphaerellaceae</taxon>
        <taxon>Zymoseptoria</taxon>
    </lineage>
</organism>
<dbReference type="EMBL" id="LT853693">
    <property type="protein sequence ID" value="SMQ47775.1"/>
    <property type="molecule type" value="Genomic_DNA"/>
</dbReference>
<keyword evidence="1" id="KW-0812">Transmembrane</keyword>
<dbReference type="AlphaFoldDB" id="A0A1X7RK43"/>